<dbReference type="SFLD" id="SFLDG01162">
    <property type="entry name" value="I"/>
    <property type="match status" value="1"/>
</dbReference>
<reference evidence="2 3" key="1">
    <citation type="submission" date="2014-02" db="EMBL/GenBank/DDBJ databases">
        <title>The small core and large imbalanced accessory genome model reveals a collaborative survival strategy of Sorangium cellulosum strains in nature.</title>
        <authorList>
            <person name="Han K."/>
            <person name="Peng R."/>
            <person name="Blom J."/>
            <person name="Li Y.-Z."/>
        </authorList>
    </citation>
    <scope>NUCLEOTIDE SEQUENCE [LARGE SCALE GENOMIC DNA]</scope>
    <source>
        <strain evidence="2 3">So0008-312</strain>
    </source>
</reference>
<evidence type="ECO:0008006" key="4">
    <source>
        <dbReference type="Google" id="ProtNLM"/>
    </source>
</evidence>
<comment type="caution">
    <text evidence="2">The sequence shown here is derived from an EMBL/GenBank/DDBJ whole genome shotgun (WGS) entry which is preliminary data.</text>
</comment>
<dbReference type="Pfam" id="PF11991">
    <property type="entry name" value="Trp_DMAT"/>
    <property type="match status" value="1"/>
</dbReference>
<name>A0A150Q819_SORCE</name>
<protein>
    <recommendedName>
        <fullName evidence="4">Tryptophan dimethylallyltransferase</fullName>
    </recommendedName>
</protein>
<dbReference type="InterPro" id="IPR033964">
    <property type="entry name" value="ABBA"/>
</dbReference>
<accession>A0A150Q819</accession>
<evidence type="ECO:0000313" key="3">
    <source>
        <dbReference type="Proteomes" id="UP000075260"/>
    </source>
</evidence>
<dbReference type="InterPro" id="IPR017795">
    <property type="entry name" value="ABBA_NscD-like"/>
</dbReference>
<dbReference type="Proteomes" id="UP000075260">
    <property type="component" value="Unassembled WGS sequence"/>
</dbReference>
<evidence type="ECO:0000313" key="2">
    <source>
        <dbReference type="EMBL" id="KYF64033.1"/>
    </source>
</evidence>
<dbReference type="GO" id="GO:0016765">
    <property type="term" value="F:transferase activity, transferring alkyl or aryl (other than methyl) groups"/>
    <property type="evidence" value="ECO:0007669"/>
    <property type="project" value="InterPro"/>
</dbReference>
<dbReference type="GO" id="GO:0009820">
    <property type="term" value="P:alkaloid metabolic process"/>
    <property type="evidence" value="ECO:0007669"/>
    <property type="project" value="InterPro"/>
</dbReference>
<gene>
    <name evidence="2" type="ORF">BE15_34460</name>
</gene>
<dbReference type="AlphaFoldDB" id="A0A150Q819"/>
<evidence type="ECO:0000256" key="1">
    <source>
        <dbReference type="ARBA" id="ARBA00022679"/>
    </source>
</evidence>
<organism evidence="2 3">
    <name type="scientific">Sorangium cellulosum</name>
    <name type="common">Polyangium cellulosum</name>
    <dbReference type="NCBI Taxonomy" id="56"/>
    <lineage>
        <taxon>Bacteria</taxon>
        <taxon>Pseudomonadati</taxon>
        <taxon>Myxococcota</taxon>
        <taxon>Polyangia</taxon>
        <taxon>Polyangiales</taxon>
        <taxon>Polyangiaceae</taxon>
        <taxon>Sorangium</taxon>
    </lineage>
</organism>
<keyword evidence="1" id="KW-0808">Transferase</keyword>
<proteinExistence type="predicted"/>
<sequence>MSDQGGAPVASRSRAGIAARSYEEHGVEGITALSRAVGIPPEDNPLIPIFRRMVQPWGSRAIGERPLRWSDASNDGTPYEYSVAFGARLPEMRFMVEAQGEAPDLCSNQHAGRALSERLGRELGVPLDRARRIEDLFLPGEPRGIFAVWHAVAWKPGSTPAFKVYYNLLSQGPEASAQLLEEALTRLGLASSYRAYYRDAPGRGPELDQPIYFSLDLASGPEARVKVYRRHRGATAADVEAACAAAPSHRPGDGAALCRIAAGGDGPFEKKPPITCLSFVEGEIAPSAVTVHFPICAYADDDSVAYDRIRALLVSHGLLTAHYESMLRAFASRPLAAGNGLQSYASLRRYRGAPRVTVYLGPEAYSPVVARVAQA</sequence>
<dbReference type="SFLD" id="SFLDS00036">
    <property type="entry name" value="Aromatic_Prenyltransferase"/>
    <property type="match status" value="1"/>
</dbReference>
<dbReference type="EMBL" id="JEMA01000944">
    <property type="protein sequence ID" value="KYF64033.1"/>
    <property type="molecule type" value="Genomic_DNA"/>
</dbReference>